<dbReference type="GO" id="GO:0005793">
    <property type="term" value="C:endoplasmic reticulum-Golgi intermediate compartment"/>
    <property type="evidence" value="ECO:0007669"/>
    <property type="project" value="TreeGrafter"/>
</dbReference>
<feature type="region of interest" description="Disordered" evidence="6">
    <location>
        <begin position="272"/>
        <end position="308"/>
    </location>
</feature>
<dbReference type="Proteomes" id="UP000799302">
    <property type="component" value="Unassembled WGS sequence"/>
</dbReference>
<evidence type="ECO:0000256" key="6">
    <source>
        <dbReference type="SAM" id="MobiDB-lite"/>
    </source>
</evidence>
<comment type="subcellular location">
    <subcellularLocation>
        <location evidence="1">Membrane</location>
        <topology evidence="1">Single-pass type I membrane protein</topology>
    </subcellularLocation>
</comment>
<dbReference type="InterPro" id="IPR051136">
    <property type="entry name" value="Intracellular_Lectin-GPT"/>
</dbReference>
<reference evidence="10" key="1">
    <citation type="journal article" date="2020" name="Stud. Mycol.">
        <title>101 Dothideomycetes genomes: a test case for predicting lifestyles and emergence of pathogens.</title>
        <authorList>
            <person name="Haridas S."/>
            <person name="Albert R."/>
            <person name="Binder M."/>
            <person name="Bloem J."/>
            <person name="Labutti K."/>
            <person name="Salamov A."/>
            <person name="Andreopoulos B."/>
            <person name="Baker S."/>
            <person name="Barry K."/>
            <person name="Bills G."/>
            <person name="Bluhm B."/>
            <person name="Cannon C."/>
            <person name="Castanera R."/>
            <person name="Culley D."/>
            <person name="Daum C."/>
            <person name="Ezra D."/>
            <person name="Gonzalez J."/>
            <person name="Henrissat B."/>
            <person name="Kuo A."/>
            <person name="Liang C."/>
            <person name="Lipzen A."/>
            <person name="Lutzoni F."/>
            <person name="Magnuson J."/>
            <person name="Mondo S."/>
            <person name="Nolan M."/>
            <person name="Ohm R."/>
            <person name="Pangilinan J."/>
            <person name="Park H.-J."/>
            <person name="Ramirez L."/>
            <person name="Alfaro M."/>
            <person name="Sun H."/>
            <person name="Tritt A."/>
            <person name="Yoshinaga Y."/>
            <person name="Zwiers L.-H."/>
            <person name="Turgeon B."/>
            <person name="Goodwin S."/>
            <person name="Spatafora J."/>
            <person name="Crous P."/>
            <person name="Grigoriev I."/>
        </authorList>
    </citation>
    <scope>NUCLEOTIDE SEQUENCE</scope>
    <source>
        <strain evidence="10">CBS 115976</strain>
    </source>
</reference>
<gene>
    <name evidence="10" type="ORF">BT63DRAFT_89288</name>
</gene>
<feature type="compositionally biased region" description="Basic and acidic residues" evidence="6">
    <location>
        <begin position="279"/>
        <end position="289"/>
    </location>
</feature>
<dbReference type="Gene3D" id="2.60.120.200">
    <property type="match status" value="1"/>
</dbReference>
<dbReference type="OrthoDB" id="10265193at2759"/>
<name>A0A6A6TZY0_9PEZI</name>
<evidence type="ECO:0000256" key="2">
    <source>
        <dbReference type="ARBA" id="ARBA00022692"/>
    </source>
</evidence>
<dbReference type="GO" id="GO:0006888">
    <property type="term" value="P:endoplasmic reticulum to Golgi vesicle-mediated transport"/>
    <property type="evidence" value="ECO:0007669"/>
    <property type="project" value="TreeGrafter"/>
</dbReference>
<dbReference type="GO" id="GO:0030134">
    <property type="term" value="C:COPII-coated ER to Golgi transport vesicle"/>
    <property type="evidence" value="ECO:0007669"/>
    <property type="project" value="TreeGrafter"/>
</dbReference>
<dbReference type="EMBL" id="MU004242">
    <property type="protein sequence ID" value="KAF2664418.1"/>
    <property type="molecule type" value="Genomic_DNA"/>
</dbReference>
<feature type="compositionally biased region" description="Basic and acidic residues" evidence="6">
    <location>
        <begin position="296"/>
        <end position="308"/>
    </location>
</feature>
<evidence type="ECO:0000256" key="3">
    <source>
        <dbReference type="ARBA" id="ARBA00022729"/>
    </source>
</evidence>
<proteinExistence type="predicted"/>
<evidence type="ECO:0000313" key="11">
    <source>
        <dbReference type="Proteomes" id="UP000799302"/>
    </source>
</evidence>
<dbReference type="GO" id="GO:0000139">
    <property type="term" value="C:Golgi membrane"/>
    <property type="evidence" value="ECO:0007669"/>
    <property type="project" value="TreeGrafter"/>
</dbReference>
<evidence type="ECO:0000313" key="10">
    <source>
        <dbReference type="EMBL" id="KAF2664418.1"/>
    </source>
</evidence>
<keyword evidence="11" id="KW-1185">Reference proteome</keyword>
<evidence type="ECO:0000256" key="1">
    <source>
        <dbReference type="ARBA" id="ARBA00004479"/>
    </source>
</evidence>
<evidence type="ECO:0000256" key="4">
    <source>
        <dbReference type="ARBA" id="ARBA00022989"/>
    </source>
</evidence>
<dbReference type="PROSITE" id="PS51328">
    <property type="entry name" value="L_LECTIN_LIKE"/>
    <property type="match status" value="1"/>
</dbReference>
<feature type="domain" description="L-type lectin-like" evidence="9">
    <location>
        <begin position="37"/>
        <end position="248"/>
    </location>
</feature>
<protein>
    <submittedName>
        <fullName evidence="10">Concanavalin A-like lectin/glucanase</fullName>
    </submittedName>
</protein>
<keyword evidence="4 7" id="KW-1133">Transmembrane helix</keyword>
<feature type="signal peptide" evidence="8">
    <location>
        <begin position="1"/>
        <end position="23"/>
    </location>
</feature>
<feature type="transmembrane region" description="Helical" evidence="7">
    <location>
        <begin position="448"/>
        <end position="469"/>
    </location>
</feature>
<keyword evidence="3 8" id="KW-0732">Signal</keyword>
<keyword evidence="10" id="KW-0430">Lectin</keyword>
<dbReference type="GO" id="GO:0005537">
    <property type="term" value="F:D-mannose binding"/>
    <property type="evidence" value="ECO:0007669"/>
    <property type="project" value="TreeGrafter"/>
</dbReference>
<dbReference type="Pfam" id="PF03388">
    <property type="entry name" value="Lectin_leg-like"/>
    <property type="match status" value="1"/>
</dbReference>
<accession>A0A6A6TZY0</accession>
<evidence type="ECO:0000259" key="9">
    <source>
        <dbReference type="PROSITE" id="PS51328"/>
    </source>
</evidence>
<sequence length="481" mass="54982">MLSPQSFIYAITGLLGLLASGAAARSAEHLNVQVDLSFGHDGHHVWTDDHRHVTGWTMDGDQYGHHPELLSDRVILTPPWPGNKRASAWADWPEMDEHWTVNSEFRVSGPEHASANFNIWYVSDKHLVESSSIYTVGKFDGLAIVMDQYHHGGSIRGFLNDGTISYKDHHHVDSLPFGHCTYSFRNTGQWANLELRQTEHDFEVLVDGHRCFQTKKVKVHPGHYFGLTAASSEPPDSIEVKNFIVKGPAHNAHDPSHDATDHAHHAADYYNPSHYQSASHHDPVHHDAIHGAPPPKYEHHEHHKDSRDQYDGKDWYWVDEKEHIKDHESGYYNNEKERFGDLHDRMQLLNHQMDLLYHDFSVFKDTAEDKQRELTSWLAPIHEYVSINKVMLERMEATIEELKSQVSGKEFKEHLEGLSHLVAESHATLMAGIPNSVHSMVSSNSPRFGFFVFVIVASQVMLLGSYIVYRRRQDAAPKKYL</sequence>
<keyword evidence="2 7" id="KW-0812">Transmembrane</keyword>
<dbReference type="PANTHER" id="PTHR12223:SF28">
    <property type="entry name" value="LECTIN, MANNOSE BINDING 1 LIKE"/>
    <property type="match status" value="1"/>
</dbReference>
<keyword evidence="5 7" id="KW-0472">Membrane</keyword>
<organism evidence="10 11">
    <name type="scientific">Microthyrium microscopicum</name>
    <dbReference type="NCBI Taxonomy" id="703497"/>
    <lineage>
        <taxon>Eukaryota</taxon>
        <taxon>Fungi</taxon>
        <taxon>Dikarya</taxon>
        <taxon>Ascomycota</taxon>
        <taxon>Pezizomycotina</taxon>
        <taxon>Dothideomycetes</taxon>
        <taxon>Dothideomycetes incertae sedis</taxon>
        <taxon>Microthyriales</taxon>
        <taxon>Microthyriaceae</taxon>
        <taxon>Microthyrium</taxon>
    </lineage>
</organism>
<evidence type="ECO:0000256" key="8">
    <source>
        <dbReference type="SAM" id="SignalP"/>
    </source>
</evidence>
<dbReference type="InterPro" id="IPR005052">
    <property type="entry name" value="Lectin_leg"/>
</dbReference>
<dbReference type="AlphaFoldDB" id="A0A6A6TZY0"/>
<feature type="chain" id="PRO_5025336776" evidence="8">
    <location>
        <begin position="24"/>
        <end position="481"/>
    </location>
</feature>
<evidence type="ECO:0000256" key="5">
    <source>
        <dbReference type="ARBA" id="ARBA00023136"/>
    </source>
</evidence>
<dbReference type="PANTHER" id="PTHR12223">
    <property type="entry name" value="VESICULAR MANNOSE-BINDING LECTIN"/>
    <property type="match status" value="1"/>
</dbReference>
<dbReference type="SUPFAM" id="SSF49899">
    <property type="entry name" value="Concanavalin A-like lectins/glucanases"/>
    <property type="match status" value="1"/>
</dbReference>
<evidence type="ECO:0000256" key="7">
    <source>
        <dbReference type="SAM" id="Phobius"/>
    </source>
</evidence>
<dbReference type="GO" id="GO:0005789">
    <property type="term" value="C:endoplasmic reticulum membrane"/>
    <property type="evidence" value="ECO:0007669"/>
    <property type="project" value="TreeGrafter"/>
</dbReference>
<dbReference type="InterPro" id="IPR013320">
    <property type="entry name" value="ConA-like_dom_sf"/>
</dbReference>